<dbReference type="AlphaFoldDB" id="A0A7S2S408"/>
<dbReference type="SUPFAM" id="SSF53383">
    <property type="entry name" value="PLP-dependent transferases"/>
    <property type="match status" value="1"/>
</dbReference>
<reference evidence="2" key="1">
    <citation type="submission" date="2021-01" db="EMBL/GenBank/DDBJ databases">
        <authorList>
            <person name="Corre E."/>
            <person name="Pelletier E."/>
            <person name="Niang G."/>
            <person name="Scheremetjew M."/>
            <person name="Finn R."/>
            <person name="Kale V."/>
            <person name="Holt S."/>
            <person name="Cochrane G."/>
            <person name="Meng A."/>
            <person name="Brown T."/>
            <person name="Cohen L."/>
        </authorList>
    </citation>
    <scope>NUCLEOTIDE SEQUENCE</scope>
    <source>
        <strain evidence="2">NY070348D</strain>
    </source>
</reference>
<dbReference type="InterPro" id="IPR015421">
    <property type="entry name" value="PyrdxlP-dep_Trfase_major"/>
</dbReference>
<organism evidence="2">
    <name type="scientific">Mucochytrium quahogii</name>
    <dbReference type="NCBI Taxonomy" id="96639"/>
    <lineage>
        <taxon>Eukaryota</taxon>
        <taxon>Sar</taxon>
        <taxon>Stramenopiles</taxon>
        <taxon>Bigyra</taxon>
        <taxon>Labyrinthulomycetes</taxon>
        <taxon>Thraustochytrida</taxon>
        <taxon>Thraustochytriidae</taxon>
        <taxon>Mucochytrium</taxon>
    </lineage>
</organism>
<dbReference type="InterPro" id="IPR004839">
    <property type="entry name" value="Aminotransferase_I/II_large"/>
</dbReference>
<dbReference type="GO" id="GO:0047536">
    <property type="term" value="F:2-aminoadipate transaminase activity"/>
    <property type="evidence" value="ECO:0007669"/>
    <property type="project" value="TreeGrafter"/>
</dbReference>
<dbReference type="InterPro" id="IPR015422">
    <property type="entry name" value="PyrdxlP-dep_Trfase_small"/>
</dbReference>
<dbReference type="PANTHER" id="PTHR42858:SF1">
    <property type="entry name" value="LD15494P"/>
    <property type="match status" value="1"/>
</dbReference>
<evidence type="ECO:0000313" key="2">
    <source>
        <dbReference type="EMBL" id="CAD9688867.1"/>
    </source>
</evidence>
<protein>
    <recommendedName>
        <fullName evidence="1">Aminotransferase class I/classII large domain-containing protein</fullName>
    </recommendedName>
</protein>
<evidence type="ECO:0000259" key="1">
    <source>
        <dbReference type="Pfam" id="PF00155"/>
    </source>
</evidence>
<accession>A0A7S2S408</accession>
<name>A0A7S2S408_9STRA</name>
<dbReference type="Gene3D" id="3.40.640.10">
    <property type="entry name" value="Type I PLP-dependent aspartate aminotransferase-like (Major domain)"/>
    <property type="match status" value="1"/>
</dbReference>
<proteinExistence type="predicted"/>
<dbReference type="Gene3D" id="3.90.1150.10">
    <property type="entry name" value="Aspartate Aminotransferase, domain 1"/>
    <property type="match status" value="1"/>
</dbReference>
<dbReference type="CDD" id="cd00609">
    <property type="entry name" value="AAT_like"/>
    <property type="match status" value="1"/>
</dbReference>
<dbReference type="EMBL" id="HBHK01016003">
    <property type="protein sequence ID" value="CAD9688867.1"/>
    <property type="molecule type" value="Transcribed_RNA"/>
</dbReference>
<dbReference type="PANTHER" id="PTHR42858">
    <property type="entry name" value="AMINOTRANSFERASE"/>
    <property type="match status" value="1"/>
</dbReference>
<feature type="domain" description="Aminotransferase class I/classII large" evidence="1">
    <location>
        <begin position="26"/>
        <end position="428"/>
    </location>
</feature>
<dbReference type="GO" id="GO:0030170">
    <property type="term" value="F:pyridoxal phosphate binding"/>
    <property type="evidence" value="ECO:0007669"/>
    <property type="project" value="InterPro"/>
</dbReference>
<dbReference type="InterPro" id="IPR015424">
    <property type="entry name" value="PyrdxlP-dep_Trfase"/>
</dbReference>
<gene>
    <name evidence="2" type="ORF">QSP1433_LOCUS10040</name>
</gene>
<sequence length="436" mass="47575">MHSEYTSFQLDENVVPFAVGCPDPMLLPLDVIQQATMRAFEGPVKQEPFTFQYGKMIGADSFREHMAKFLSDEYQMKIGPGQVALCAGASAAIGVVAQKLRRMNEEAFPLEKGNRDVLCEVPTYFHAEKMLVDAGCKPVGIPSTGYSDESAMGLVWGVETELAGRQKVGKAPPAFIYVIPTFHNPTGASLSTRDVLELACLAEKYGTYIVCDEPYNLLTFGANPMPQMMPIVQGHAGEERVISIGSFSKIVAPGLRCGWVLANETTLERVYCSGGSVISGGCTNPFAGLVVTEMMKGPCELKTVVANAREILGKRFSVFETEMKAANLDNCVRVPSGGYFAWIRLGNDRDGNPIDSNSQEFKSKCSEHGVQITPGIKCVIESATTFDSSRDHSLSKCIEKIVDSSRNSIRICVAATPEQQVRMGVQRLAKVIRHFK</sequence>
<dbReference type="Pfam" id="PF00155">
    <property type="entry name" value="Aminotran_1_2"/>
    <property type="match status" value="1"/>
</dbReference>